<gene>
    <name evidence="1" type="ORF">ECRASSUSDP1_LOCUS23791</name>
</gene>
<protein>
    <submittedName>
        <fullName evidence="1">Uncharacterized protein</fullName>
    </submittedName>
</protein>
<dbReference type="AlphaFoldDB" id="A0AAD1Y111"/>
<organism evidence="1 2">
    <name type="scientific">Euplotes crassus</name>
    <dbReference type="NCBI Taxonomy" id="5936"/>
    <lineage>
        <taxon>Eukaryota</taxon>
        <taxon>Sar</taxon>
        <taxon>Alveolata</taxon>
        <taxon>Ciliophora</taxon>
        <taxon>Intramacronucleata</taxon>
        <taxon>Spirotrichea</taxon>
        <taxon>Hypotrichia</taxon>
        <taxon>Euplotida</taxon>
        <taxon>Euplotidae</taxon>
        <taxon>Moneuplotes</taxon>
    </lineage>
</organism>
<dbReference type="Proteomes" id="UP001295684">
    <property type="component" value="Unassembled WGS sequence"/>
</dbReference>
<name>A0AAD1Y111_EUPCR</name>
<proteinExistence type="predicted"/>
<keyword evidence="2" id="KW-1185">Reference proteome</keyword>
<accession>A0AAD1Y111</accession>
<evidence type="ECO:0000313" key="1">
    <source>
        <dbReference type="EMBL" id="CAI2382321.1"/>
    </source>
</evidence>
<dbReference type="EMBL" id="CAMPGE010024488">
    <property type="protein sequence ID" value="CAI2382321.1"/>
    <property type="molecule type" value="Genomic_DNA"/>
</dbReference>
<evidence type="ECO:0000313" key="2">
    <source>
        <dbReference type="Proteomes" id="UP001295684"/>
    </source>
</evidence>
<reference evidence="1" key="1">
    <citation type="submission" date="2023-07" db="EMBL/GenBank/DDBJ databases">
        <authorList>
            <consortium name="AG Swart"/>
            <person name="Singh M."/>
            <person name="Singh A."/>
            <person name="Seah K."/>
            <person name="Emmerich C."/>
        </authorList>
    </citation>
    <scope>NUCLEOTIDE SEQUENCE</scope>
    <source>
        <strain evidence="1">DP1</strain>
    </source>
</reference>
<sequence length="56" mass="6447">MKASHTTRSVQAQVLAKEASPFSEKLRKMSQMIDFQGTEILGRIIFSDFMRNNRNT</sequence>
<comment type="caution">
    <text evidence="1">The sequence shown here is derived from an EMBL/GenBank/DDBJ whole genome shotgun (WGS) entry which is preliminary data.</text>
</comment>